<accession>A0A498JYI9</accession>
<keyword evidence="2" id="KW-1185">Reference proteome</keyword>
<dbReference type="AlphaFoldDB" id="A0A498JYI9"/>
<name>A0A498JYI9_MALDO</name>
<comment type="caution">
    <text evidence="1">The sequence shown here is derived from an EMBL/GenBank/DDBJ whole genome shotgun (WGS) entry which is preliminary data.</text>
</comment>
<protein>
    <submittedName>
        <fullName evidence="1">Uncharacterized protein</fullName>
    </submittedName>
</protein>
<gene>
    <name evidence="1" type="ORF">DVH24_030528</name>
</gene>
<evidence type="ECO:0000313" key="2">
    <source>
        <dbReference type="Proteomes" id="UP000290289"/>
    </source>
</evidence>
<reference evidence="1 2" key="1">
    <citation type="submission" date="2018-10" db="EMBL/GenBank/DDBJ databases">
        <title>A high-quality apple genome assembly.</title>
        <authorList>
            <person name="Hu J."/>
        </authorList>
    </citation>
    <scope>NUCLEOTIDE SEQUENCE [LARGE SCALE GENOMIC DNA]</scope>
    <source>
        <strain evidence="2">cv. HFTH1</strain>
        <tissue evidence="1">Young leaf</tissue>
    </source>
</reference>
<sequence length="144" mass="16540">MEPQFHHGIRASCPSCESPKATLLMRHPFVVHVRLENRPHVQGRVEIDDVRKSLSYLGEGQALLWVYIWSWASPYISNWFYGGTPISSRSTFANMIIRQRCSHQPIMWLYNLSAQIKHLCRFECSDLVALSPCMLRDGGSAYVT</sequence>
<organism evidence="1 2">
    <name type="scientific">Malus domestica</name>
    <name type="common">Apple</name>
    <name type="synonym">Pyrus malus</name>
    <dbReference type="NCBI Taxonomy" id="3750"/>
    <lineage>
        <taxon>Eukaryota</taxon>
        <taxon>Viridiplantae</taxon>
        <taxon>Streptophyta</taxon>
        <taxon>Embryophyta</taxon>
        <taxon>Tracheophyta</taxon>
        <taxon>Spermatophyta</taxon>
        <taxon>Magnoliopsida</taxon>
        <taxon>eudicotyledons</taxon>
        <taxon>Gunneridae</taxon>
        <taxon>Pentapetalae</taxon>
        <taxon>rosids</taxon>
        <taxon>fabids</taxon>
        <taxon>Rosales</taxon>
        <taxon>Rosaceae</taxon>
        <taxon>Amygdaloideae</taxon>
        <taxon>Maleae</taxon>
        <taxon>Malus</taxon>
    </lineage>
</organism>
<evidence type="ECO:0000313" key="1">
    <source>
        <dbReference type="EMBL" id="RXI00038.1"/>
    </source>
</evidence>
<dbReference type="EMBL" id="RDQH01000331">
    <property type="protein sequence ID" value="RXI00038.1"/>
    <property type="molecule type" value="Genomic_DNA"/>
</dbReference>
<proteinExistence type="predicted"/>
<dbReference type="Proteomes" id="UP000290289">
    <property type="component" value="Chromosome 5"/>
</dbReference>